<dbReference type="PIRSF" id="PIRSF006806">
    <property type="entry name" value="FTHF_cligase"/>
    <property type="match status" value="1"/>
</dbReference>
<dbReference type="InterPro" id="IPR002698">
    <property type="entry name" value="FTHF_cligase"/>
</dbReference>
<evidence type="ECO:0000313" key="1">
    <source>
        <dbReference type="EMBL" id="MDT3767993.1"/>
    </source>
</evidence>
<reference evidence="1 2" key="1">
    <citation type="submission" date="2023-06" db="EMBL/GenBank/DDBJ databases">
        <title>Draft genome sequence of Gleimia hominis type strain CCUG 57540T.</title>
        <authorList>
            <person name="Salva-Serra F."/>
            <person name="Cardew S."/>
            <person name="Jensie Markopoulos S."/>
            <person name="Ohlen M."/>
            <person name="Inganas E."/>
            <person name="Svensson-Stadler L."/>
            <person name="Moore E.R.B."/>
        </authorList>
    </citation>
    <scope>NUCLEOTIDE SEQUENCE [LARGE SCALE GENOMIC DNA]</scope>
    <source>
        <strain evidence="1 2">CCUG 57540</strain>
    </source>
</reference>
<name>A0ABU3IC96_9ACTO</name>
<dbReference type="Gene3D" id="3.40.50.10420">
    <property type="entry name" value="NagB/RpiA/CoA transferase-like"/>
    <property type="match status" value="1"/>
</dbReference>
<gene>
    <name evidence="1" type="ORF">QS713_07980</name>
</gene>
<accession>A0ABU3IC96</accession>
<dbReference type="SUPFAM" id="SSF100950">
    <property type="entry name" value="NagB/RpiA/CoA transferase-like"/>
    <property type="match status" value="1"/>
</dbReference>
<dbReference type="Proteomes" id="UP001247542">
    <property type="component" value="Unassembled WGS sequence"/>
</dbReference>
<protein>
    <submittedName>
        <fullName evidence="1">5-formyltetrahydrofolate cyclo-ligase</fullName>
    </submittedName>
</protein>
<sequence>MEPTKRAWRNQMRGLHAAHLGEQRDVSKMLLDCLDHCAERLRQLVIFRPLKHEATFFSALEAWHTAHVSLYEPVVWQAEGRKIAELPVGFKPVGASLEHAGTELHVKPNASAEGLGGAPRVDAVLLPALAVDRTGTRLGQGGGWYDRALPGLISQNPEVPLIGCVPSYALLPAHTLPREAHDIALTHFVTPFEWGAVKDN</sequence>
<dbReference type="InterPro" id="IPR037171">
    <property type="entry name" value="NagB/RpiA_transferase-like"/>
</dbReference>
<comment type="caution">
    <text evidence="1">The sequence shown here is derived from an EMBL/GenBank/DDBJ whole genome shotgun (WGS) entry which is preliminary data.</text>
</comment>
<organism evidence="1 2">
    <name type="scientific">Gleimia hominis</name>
    <dbReference type="NCBI Taxonomy" id="595468"/>
    <lineage>
        <taxon>Bacteria</taxon>
        <taxon>Bacillati</taxon>
        <taxon>Actinomycetota</taxon>
        <taxon>Actinomycetes</taxon>
        <taxon>Actinomycetales</taxon>
        <taxon>Actinomycetaceae</taxon>
        <taxon>Gleimia</taxon>
    </lineage>
</organism>
<evidence type="ECO:0000313" key="2">
    <source>
        <dbReference type="Proteomes" id="UP001247542"/>
    </source>
</evidence>
<dbReference type="InterPro" id="IPR024185">
    <property type="entry name" value="FTHF_cligase-like_sf"/>
</dbReference>
<keyword evidence="2" id="KW-1185">Reference proteome</keyword>
<proteinExistence type="predicted"/>
<dbReference type="Pfam" id="PF01812">
    <property type="entry name" value="5-FTHF_cyc-lig"/>
    <property type="match status" value="1"/>
</dbReference>
<dbReference type="RefSeq" id="WP_313274263.1">
    <property type="nucleotide sequence ID" value="NZ_JASXSX010000004.1"/>
</dbReference>
<dbReference type="EMBL" id="JASXSX010000004">
    <property type="protein sequence ID" value="MDT3767993.1"/>
    <property type="molecule type" value="Genomic_DNA"/>
</dbReference>